<dbReference type="AlphaFoldDB" id="G0VPG5"/>
<dbReference type="KEGG" id="med:MELS_1121"/>
<dbReference type="GeneID" id="97492081"/>
<reference evidence="2 3" key="1">
    <citation type="journal article" date="2011" name="J. Bacteriol.">
        <title>Genome Sequence of the Ruminal Bacterium Megasphaera elsdenii.</title>
        <authorList>
            <person name="Marx H."/>
            <person name="Graf A.B."/>
            <person name="Tatto N."/>
            <person name="Thallinger G.G."/>
            <person name="Mattanovich D."/>
            <person name="Sauer M."/>
        </authorList>
    </citation>
    <scope>NUCLEOTIDE SEQUENCE [LARGE SCALE GENOMIC DNA]</scope>
    <source>
        <strain evidence="2 3">DSM 20460</strain>
    </source>
</reference>
<evidence type="ECO:0000256" key="1">
    <source>
        <dbReference type="SAM" id="Coils"/>
    </source>
</evidence>
<accession>G0VPG5</accession>
<proteinExistence type="predicted"/>
<dbReference type="Proteomes" id="UP000010111">
    <property type="component" value="Chromosome"/>
</dbReference>
<keyword evidence="1" id="KW-0175">Coiled coil</keyword>
<dbReference type="RefSeq" id="WP_014016077.1">
    <property type="nucleotide sequence ID" value="NC_015873.1"/>
</dbReference>
<dbReference type="eggNOG" id="COG1196">
    <property type="taxonomic scope" value="Bacteria"/>
</dbReference>
<name>G0VPG5_MEGEL</name>
<organism evidence="2 3">
    <name type="scientific">Megasphaera elsdenii DSM 20460</name>
    <dbReference type="NCBI Taxonomy" id="1064535"/>
    <lineage>
        <taxon>Bacteria</taxon>
        <taxon>Bacillati</taxon>
        <taxon>Bacillota</taxon>
        <taxon>Negativicutes</taxon>
        <taxon>Veillonellales</taxon>
        <taxon>Veillonellaceae</taxon>
        <taxon>Megasphaera</taxon>
    </lineage>
</organism>
<dbReference type="HOGENOM" id="CLU_1159987_0_0_9"/>
<feature type="coiled-coil region" evidence="1">
    <location>
        <begin position="3"/>
        <end position="40"/>
    </location>
</feature>
<feature type="coiled-coil region" evidence="1">
    <location>
        <begin position="67"/>
        <end position="108"/>
    </location>
</feature>
<sequence length="239" mass="27539">MTMIKYENAKARLENAKVKLEKAQKRLQRKMDQLEKLELYKVNGTLPKEYQVPEFKGQAERWLQIDIQFATDEVKEVNKKVSEATEKVKELTEKVEQLKAKNEDLKAVPEVLVKLQAELENSWNKTAFYRRDLYKSECKEMGYKAFVKKYGYHAYEEKDLTDKQIKSKNKVAAQGYIIDLVGRVKKKVGIITDYSGIRLDSNGKALNGTITGTNGTAYVETIIAGGWNIQRLHLRTIVK</sequence>
<evidence type="ECO:0000313" key="2">
    <source>
        <dbReference type="EMBL" id="CCC73343.1"/>
    </source>
</evidence>
<dbReference type="EMBL" id="HE576794">
    <property type="protein sequence ID" value="CCC73343.1"/>
    <property type="molecule type" value="Genomic_DNA"/>
</dbReference>
<gene>
    <name evidence="2" type="ORF">MELS_1121</name>
</gene>
<evidence type="ECO:0000313" key="3">
    <source>
        <dbReference type="Proteomes" id="UP000010111"/>
    </source>
</evidence>
<keyword evidence="3" id="KW-1185">Reference proteome</keyword>
<protein>
    <submittedName>
        <fullName evidence="2">Uncharacterized protein</fullName>
    </submittedName>
</protein>